<dbReference type="AlphaFoldDB" id="A0AAD4DXM5"/>
<dbReference type="RefSeq" id="XP_041220074.1">
    <property type="nucleotide sequence ID" value="XM_041372939.1"/>
</dbReference>
<name>A0AAD4DXM5_9AGAM</name>
<dbReference type="GeneID" id="64667237"/>
<dbReference type="Proteomes" id="UP001195769">
    <property type="component" value="Unassembled WGS sequence"/>
</dbReference>
<protein>
    <submittedName>
        <fullName evidence="1">Uncharacterized protein</fullName>
    </submittedName>
</protein>
<dbReference type="InterPro" id="IPR029063">
    <property type="entry name" value="SAM-dependent_MTases_sf"/>
</dbReference>
<comment type="caution">
    <text evidence="1">The sequence shown here is derived from an EMBL/GenBank/DDBJ whole genome shotgun (WGS) entry which is preliminary data.</text>
</comment>
<proteinExistence type="predicted"/>
<keyword evidence="2" id="KW-1185">Reference proteome</keyword>
<gene>
    <name evidence="1" type="ORF">F5891DRAFT_717339</name>
</gene>
<accession>A0AAD4DXM5</accession>
<organism evidence="1 2">
    <name type="scientific">Suillus fuscotomentosus</name>
    <dbReference type="NCBI Taxonomy" id="1912939"/>
    <lineage>
        <taxon>Eukaryota</taxon>
        <taxon>Fungi</taxon>
        <taxon>Dikarya</taxon>
        <taxon>Basidiomycota</taxon>
        <taxon>Agaricomycotina</taxon>
        <taxon>Agaricomycetes</taxon>
        <taxon>Agaricomycetidae</taxon>
        <taxon>Boletales</taxon>
        <taxon>Suillineae</taxon>
        <taxon>Suillaceae</taxon>
        <taxon>Suillus</taxon>
    </lineage>
</organism>
<dbReference type="Gene3D" id="3.40.50.150">
    <property type="entry name" value="Vaccinia Virus protein VP39"/>
    <property type="match status" value="1"/>
</dbReference>
<reference evidence="1" key="1">
    <citation type="journal article" date="2020" name="New Phytol.">
        <title>Comparative genomics reveals dynamic genome evolution in host specialist ectomycorrhizal fungi.</title>
        <authorList>
            <person name="Lofgren L.A."/>
            <person name="Nguyen N.H."/>
            <person name="Vilgalys R."/>
            <person name="Ruytinx J."/>
            <person name="Liao H.L."/>
            <person name="Branco S."/>
            <person name="Kuo A."/>
            <person name="LaButti K."/>
            <person name="Lipzen A."/>
            <person name="Andreopoulos W."/>
            <person name="Pangilinan J."/>
            <person name="Riley R."/>
            <person name="Hundley H."/>
            <person name="Na H."/>
            <person name="Barry K."/>
            <person name="Grigoriev I.V."/>
            <person name="Stajich J.E."/>
            <person name="Kennedy P.G."/>
        </authorList>
    </citation>
    <scope>NUCLEOTIDE SEQUENCE</scope>
    <source>
        <strain evidence="1">FC203</strain>
    </source>
</reference>
<dbReference type="EMBL" id="JABBWK010000079">
    <property type="protein sequence ID" value="KAG1894498.1"/>
    <property type="molecule type" value="Genomic_DNA"/>
</dbReference>
<evidence type="ECO:0000313" key="2">
    <source>
        <dbReference type="Proteomes" id="UP001195769"/>
    </source>
</evidence>
<sequence length="138" mass="15437">MFPGEHLAAAAAGPKVRSQHHFVVPRARSISFQSKILIIERISGHYPDTHVELEHSPANTTDSTAPASLITEQTILNSSFRMPQALALHLLCILNCHERTLDQWRTIISRAGLVITRVYKLRAYVSIMDCRAIHADES</sequence>
<evidence type="ECO:0000313" key="1">
    <source>
        <dbReference type="EMBL" id="KAG1894498.1"/>
    </source>
</evidence>